<dbReference type="InterPro" id="IPR027434">
    <property type="entry name" value="Homing_endonucl"/>
</dbReference>
<dbReference type="GO" id="GO:0005739">
    <property type="term" value="C:mitochondrion"/>
    <property type="evidence" value="ECO:0007669"/>
    <property type="project" value="UniProtKB-ARBA"/>
</dbReference>
<keyword evidence="6" id="KW-0496">Mitochondrion</keyword>
<dbReference type="Pfam" id="PF00961">
    <property type="entry name" value="LAGLIDADG_1"/>
    <property type="match status" value="2"/>
</dbReference>
<dbReference type="Gene3D" id="3.10.28.10">
    <property type="entry name" value="Homing endonucleases"/>
    <property type="match status" value="2"/>
</dbReference>
<dbReference type="RefSeq" id="YP_009574389.1">
    <property type="nucleotide sequence ID" value="NC_041444.1"/>
</dbReference>
<evidence type="ECO:0000256" key="2">
    <source>
        <dbReference type="SAM" id="SignalP"/>
    </source>
</evidence>
<dbReference type="EMBL" id="MK633967">
    <property type="protein sequence ID" value="QBM31581.1"/>
    <property type="molecule type" value="Genomic_DNA"/>
</dbReference>
<dbReference type="FunFam" id="3.10.28.10:FF:000010">
    <property type="entry name" value="LAGLIDADG homing endonuclease I-LtrII"/>
    <property type="match status" value="1"/>
</dbReference>
<dbReference type="PANTHER" id="PTHR36181">
    <property type="entry name" value="INTRON-ENCODED ENDONUCLEASE AI3-RELATED"/>
    <property type="match status" value="1"/>
</dbReference>
<gene>
    <name evidence="6" type="primary">orf357</name>
</gene>
<name>A0A482EAJ2_9PEZI</name>
<evidence type="ECO:0000313" key="5">
    <source>
        <dbReference type="EMBL" id="QBM31581.1"/>
    </source>
</evidence>
<dbReference type="GO" id="GO:0004519">
    <property type="term" value="F:endonuclease activity"/>
    <property type="evidence" value="ECO:0007669"/>
    <property type="project" value="InterPro"/>
</dbReference>
<dbReference type="InterPro" id="IPR004860">
    <property type="entry name" value="LAGLIDADG_dom"/>
</dbReference>
<reference evidence="6" key="1">
    <citation type="journal article" date="2019" name="Mitochondrial DNA Part B Resour">
        <title>The complete mitochondrial genomes of the nematode-trapping fungus Arthrobotrys musiformis.</title>
        <authorList>
            <person name="Zhang Y.-Q."/>
            <person name="Yu Z.-F."/>
        </authorList>
    </citation>
    <scope>NUCLEOTIDE SEQUENCE</scope>
    <source>
        <strain evidence="6">YMF1.03721</strain>
    </source>
</reference>
<feature type="chain" id="PRO_5036115426" description="Homing endonuclease LAGLIDADG domain-containing protein" evidence="2">
    <location>
        <begin position="16"/>
        <end position="357"/>
    </location>
</feature>
<sequence>MYLLIIILPLLGSKQQNYLSLYDKFNRSSVKKTIYFKKNYSTNSLNIEKLDPYFIYGFIDAEGSFILSFSEDSKSKTNWRVSPQFSIGLHDKVLLEAIQNSLGGIGSITKHSEDAVKLKISSTKDVLVLINFLERFNLITQKYFLLFKQAFELFKSKDHLTLEGILKLVAIRASMNRGLTDSLKAAFPDVKPVKRPEVINQEIKDPQWVAGFVTGEGCFSISIVKDKNYKLKESVQLRFLVTQHKRDEQLIKNLTKILGCGKIYPNGSAFDCKVNKFSDIIEKIIPFFEKNSVVGDKFLDFVYFERVAKLMKNKAHLTKEGLEEIKGLTKNSRRDSATANSITNPRLSENNNNKKNI</sequence>
<evidence type="ECO:0000313" key="4">
    <source>
        <dbReference type="EMBL" id="QBM31507.1"/>
    </source>
</evidence>
<dbReference type="PANTHER" id="PTHR36181:SF4">
    <property type="entry name" value="LAGLIDADG ENDONUCLEASE"/>
    <property type="match status" value="1"/>
</dbReference>
<dbReference type="EMBL" id="MK547645">
    <property type="protein sequence ID" value="QBM31657.1"/>
    <property type="molecule type" value="Genomic_DNA"/>
</dbReference>
<evidence type="ECO:0000259" key="3">
    <source>
        <dbReference type="Pfam" id="PF00961"/>
    </source>
</evidence>
<feature type="region of interest" description="Disordered" evidence="1">
    <location>
        <begin position="328"/>
        <end position="357"/>
    </location>
</feature>
<dbReference type="AlphaFoldDB" id="A0A482EAJ2"/>
<dbReference type="SUPFAM" id="SSF55608">
    <property type="entry name" value="Homing endonucleases"/>
    <property type="match status" value="2"/>
</dbReference>
<reference evidence="6" key="2">
    <citation type="submission" date="2019-02" db="EMBL/GenBank/DDBJ databases">
        <authorList>
            <person name="Zhang Y."/>
        </authorList>
    </citation>
    <scope>NUCLEOTIDE SEQUENCE</scope>
    <source>
        <strain evidence="6">YMF1.03721</strain>
    </source>
</reference>
<dbReference type="EMBL" id="MK633966">
    <property type="protein sequence ID" value="QBM31507.1"/>
    <property type="molecule type" value="Genomic_DNA"/>
</dbReference>
<organism evidence="6">
    <name type="scientific">Arthrobotrys musiformis</name>
    <dbReference type="NCBI Taxonomy" id="47236"/>
    <lineage>
        <taxon>Eukaryota</taxon>
        <taxon>Fungi</taxon>
        <taxon>Dikarya</taxon>
        <taxon>Ascomycota</taxon>
        <taxon>Pezizomycotina</taxon>
        <taxon>Orbiliomycetes</taxon>
        <taxon>Orbiliales</taxon>
        <taxon>Orbiliaceae</taxon>
        <taxon>Arthrobotrys</taxon>
    </lineage>
</organism>
<accession>A0A482EAJ2</accession>
<dbReference type="InterPro" id="IPR051289">
    <property type="entry name" value="LAGLIDADG_Endonuclease"/>
</dbReference>
<geneLocation type="mitochondrion" evidence="6"/>
<feature type="domain" description="Homing endonuclease LAGLIDADG" evidence="3">
    <location>
        <begin position="56"/>
        <end position="147"/>
    </location>
</feature>
<feature type="compositionally biased region" description="Polar residues" evidence="1">
    <location>
        <begin position="337"/>
        <end position="357"/>
    </location>
</feature>
<feature type="signal peptide" evidence="2">
    <location>
        <begin position="1"/>
        <end position="15"/>
    </location>
</feature>
<dbReference type="GeneID" id="39697752"/>
<protein>
    <recommendedName>
        <fullName evidence="3">Homing endonuclease LAGLIDADG domain-containing protein</fullName>
    </recommendedName>
</protein>
<keyword evidence="2" id="KW-0732">Signal</keyword>
<proteinExistence type="predicted"/>
<feature type="domain" description="Homing endonuclease LAGLIDADG" evidence="3">
    <location>
        <begin position="210"/>
        <end position="307"/>
    </location>
</feature>
<evidence type="ECO:0000256" key="1">
    <source>
        <dbReference type="SAM" id="MobiDB-lite"/>
    </source>
</evidence>
<reference evidence="4" key="3">
    <citation type="submission" date="2019-03" db="EMBL/GenBank/DDBJ databases">
        <authorList>
            <person name="Zhang Y.Q."/>
        </authorList>
    </citation>
    <scope>NUCLEOTIDE SEQUENCE</scope>
    <source>
        <strain evidence="4">YMF1.01900</strain>
        <strain evidence="5">YMF1.03753</strain>
    </source>
</reference>
<evidence type="ECO:0000313" key="6">
    <source>
        <dbReference type="EMBL" id="QBM31657.1"/>
    </source>
</evidence>